<proteinExistence type="predicted"/>
<evidence type="ECO:0008006" key="4">
    <source>
        <dbReference type="Google" id="ProtNLM"/>
    </source>
</evidence>
<organism evidence="2 3">
    <name type="scientific">Roseicella aerolata</name>
    <dbReference type="NCBI Taxonomy" id="2883479"/>
    <lineage>
        <taxon>Bacteria</taxon>
        <taxon>Pseudomonadati</taxon>
        <taxon>Pseudomonadota</taxon>
        <taxon>Alphaproteobacteria</taxon>
        <taxon>Acetobacterales</taxon>
        <taxon>Roseomonadaceae</taxon>
        <taxon>Roseicella</taxon>
    </lineage>
</organism>
<dbReference type="AlphaFoldDB" id="A0A9X1IJQ4"/>
<name>A0A9X1IJQ4_9PROT</name>
<evidence type="ECO:0000313" key="3">
    <source>
        <dbReference type="Proteomes" id="UP001139311"/>
    </source>
</evidence>
<feature type="chain" id="PRO_5040778484" description="SH3 domain-containing protein" evidence="1">
    <location>
        <begin position="19"/>
        <end position="110"/>
    </location>
</feature>
<feature type="signal peptide" evidence="1">
    <location>
        <begin position="1"/>
        <end position="18"/>
    </location>
</feature>
<keyword evidence="1" id="KW-0732">Signal</keyword>
<comment type="caution">
    <text evidence="2">The sequence shown here is derived from an EMBL/GenBank/DDBJ whole genome shotgun (WGS) entry which is preliminary data.</text>
</comment>
<accession>A0A9X1IJQ4</accession>
<dbReference type="RefSeq" id="WP_226614322.1">
    <property type="nucleotide sequence ID" value="NZ_JAJAQI010000095.1"/>
</dbReference>
<reference evidence="2" key="1">
    <citation type="submission" date="2021-10" db="EMBL/GenBank/DDBJ databases">
        <title>Roseicella aerolatum sp. nov., isolated from aerosols of e-waste dismantling site.</title>
        <authorList>
            <person name="Qin T."/>
        </authorList>
    </citation>
    <scope>NUCLEOTIDE SEQUENCE</scope>
    <source>
        <strain evidence="2">GB24</strain>
    </source>
</reference>
<dbReference type="Proteomes" id="UP001139311">
    <property type="component" value="Unassembled WGS sequence"/>
</dbReference>
<gene>
    <name evidence="2" type="ORF">LHA35_27305</name>
</gene>
<evidence type="ECO:0000313" key="2">
    <source>
        <dbReference type="EMBL" id="MCB4825421.1"/>
    </source>
</evidence>
<protein>
    <recommendedName>
        <fullName evidence="4">SH3 domain-containing protein</fullName>
    </recommendedName>
</protein>
<dbReference type="EMBL" id="JAJAQI010000095">
    <property type="protein sequence ID" value="MCB4825421.1"/>
    <property type="molecule type" value="Genomic_DNA"/>
</dbReference>
<evidence type="ECO:0000256" key="1">
    <source>
        <dbReference type="SAM" id="SignalP"/>
    </source>
</evidence>
<keyword evidence="3" id="KW-1185">Reference proteome</keyword>
<sequence length="110" mass="11776">MKRIAFALFLLAALPAAAQEVVAGYVGAQVRVRAPGETGWRPMPAAQLPAEARILAKREASWVEIEVPGAGRLQLNWNDVRQRVQVTDCQLPGRVQTAQGGSQGLSARGC</sequence>